<gene>
    <name evidence="4" type="ORF">BDV38DRAFT_284842</name>
</gene>
<accession>A0A5N6SQE1</accession>
<comment type="similarity">
    <text evidence="1">Belongs to the short-chain dehydrogenases/reductases (SDR) family.</text>
</comment>
<evidence type="ECO:0000256" key="2">
    <source>
        <dbReference type="ARBA" id="ARBA00012948"/>
    </source>
</evidence>
<dbReference type="SUPFAM" id="SSF51735">
    <property type="entry name" value="NAD(P)-binding Rossmann-fold domains"/>
    <property type="match status" value="1"/>
</dbReference>
<evidence type="ECO:0000313" key="4">
    <source>
        <dbReference type="EMBL" id="KAE8135583.1"/>
    </source>
</evidence>
<dbReference type="PANTHER" id="PTHR42879">
    <property type="entry name" value="3-OXOACYL-(ACYL-CARRIER-PROTEIN) REDUCTASE"/>
    <property type="match status" value="1"/>
</dbReference>
<dbReference type="GO" id="GO:0004316">
    <property type="term" value="F:3-oxoacyl-[acyl-carrier-protein] reductase (NADPH) activity"/>
    <property type="evidence" value="ECO:0007669"/>
    <property type="project" value="UniProtKB-EC"/>
</dbReference>
<dbReference type="EMBL" id="ML743592">
    <property type="protein sequence ID" value="KAE8135583.1"/>
    <property type="molecule type" value="Genomic_DNA"/>
</dbReference>
<protein>
    <recommendedName>
        <fullName evidence="2">3-oxoacyl-[acyl-carrier-protein] reductase</fullName>
        <ecNumber evidence="2">1.1.1.100</ecNumber>
    </recommendedName>
</protein>
<dbReference type="AlphaFoldDB" id="A0A5N6SQE1"/>
<keyword evidence="5" id="KW-1185">Reference proteome</keyword>
<dbReference type="Proteomes" id="UP000325672">
    <property type="component" value="Unassembled WGS sequence"/>
</dbReference>
<dbReference type="EC" id="1.1.1.100" evidence="2"/>
<name>A0A5N6SQE1_ASPPS</name>
<dbReference type="GeneID" id="43644563"/>
<dbReference type="Gene3D" id="3.40.50.720">
    <property type="entry name" value="NAD(P)-binding Rossmann-like Domain"/>
    <property type="match status" value="1"/>
</dbReference>
<comment type="catalytic activity">
    <reaction evidence="3">
        <text>a (3R)-hydroxyacyl-[ACP] + NADP(+) = a 3-oxoacyl-[ACP] + NADPH + H(+)</text>
        <dbReference type="Rhea" id="RHEA:17397"/>
        <dbReference type="Rhea" id="RHEA-COMP:9916"/>
        <dbReference type="Rhea" id="RHEA-COMP:9945"/>
        <dbReference type="ChEBI" id="CHEBI:15378"/>
        <dbReference type="ChEBI" id="CHEBI:57783"/>
        <dbReference type="ChEBI" id="CHEBI:58349"/>
        <dbReference type="ChEBI" id="CHEBI:78776"/>
        <dbReference type="ChEBI" id="CHEBI:78827"/>
        <dbReference type="EC" id="1.1.1.100"/>
    </reaction>
</comment>
<dbReference type="RefSeq" id="XP_031911646.1">
    <property type="nucleotide sequence ID" value="XM_032060353.1"/>
</dbReference>
<dbReference type="PANTHER" id="PTHR42879:SF2">
    <property type="entry name" value="3-OXOACYL-[ACYL-CARRIER-PROTEIN] REDUCTASE FABG"/>
    <property type="match status" value="1"/>
</dbReference>
<sequence>MHHTPPFTSSSRGIRPVIANGLAHHGTNVVANDSTTAGSAEKVTEKIRSHGVKDITMEADIQSEQEIQYLCQCAIAVLGQLDTVLRNCGIEYFAAHPDVTSSGIDEVFAVNLIAQYFADYGRPTFLTCTI</sequence>
<dbReference type="InterPro" id="IPR050259">
    <property type="entry name" value="SDR"/>
</dbReference>
<evidence type="ECO:0000256" key="3">
    <source>
        <dbReference type="ARBA" id="ARBA00048508"/>
    </source>
</evidence>
<dbReference type="Pfam" id="PF00106">
    <property type="entry name" value="adh_short"/>
    <property type="match status" value="1"/>
</dbReference>
<evidence type="ECO:0000313" key="5">
    <source>
        <dbReference type="Proteomes" id="UP000325672"/>
    </source>
</evidence>
<dbReference type="InterPro" id="IPR002347">
    <property type="entry name" value="SDR_fam"/>
</dbReference>
<evidence type="ECO:0000256" key="1">
    <source>
        <dbReference type="ARBA" id="ARBA00006484"/>
    </source>
</evidence>
<organism evidence="4 5">
    <name type="scientific">Aspergillus pseudotamarii</name>
    <dbReference type="NCBI Taxonomy" id="132259"/>
    <lineage>
        <taxon>Eukaryota</taxon>
        <taxon>Fungi</taxon>
        <taxon>Dikarya</taxon>
        <taxon>Ascomycota</taxon>
        <taxon>Pezizomycotina</taxon>
        <taxon>Eurotiomycetes</taxon>
        <taxon>Eurotiomycetidae</taxon>
        <taxon>Eurotiales</taxon>
        <taxon>Aspergillaceae</taxon>
        <taxon>Aspergillus</taxon>
        <taxon>Aspergillus subgen. Circumdati</taxon>
    </lineage>
</organism>
<proteinExistence type="inferred from homology"/>
<reference evidence="4 5" key="1">
    <citation type="submission" date="2019-04" db="EMBL/GenBank/DDBJ databases">
        <title>Friends and foes A comparative genomics study of 23 Aspergillus species from section Flavi.</title>
        <authorList>
            <consortium name="DOE Joint Genome Institute"/>
            <person name="Kjaerbolling I."/>
            <person name="Vesth T."/>
            <person name="Frisvad J.C."/>
            <person name="Nybo J.L."/>
            <person name="Theobald S."/>
            <person name="Kildgaard S."/>
            <person name="Isbrandt T."/>
            <person name="Kuo A."/>
            <person name="Sato A."/>
            <person name="Lyhne E.K."/>
            <person name="Kogle M.E."/>
            <person name="Wiebenga A."/>
            <person name="Kun R.S."/>
            <person name="Lubbers R.J."/>
            <person name="Makela M.R."/>
            <person name="Barry K."/>
            <person name="Chovatia M."/>
            <person name="Clum A."/>
            <person name="Daum C."/>
            <person name="Haridas S."/>
            <person name="He G."/>
            <person name="LaButti K."/>
            <person name="Lipzen A."/>
            <person name="Mondo S."/>
            <person name="Riley R."/>
            <person name="Salamov A."/>
            <person name="Simmons B.A."/>
            <person name="Magnuson J.K."/>
            <person name="Henrissat B."/>
            <person name="Mortensen U.H."/>
            <person name="Larsen T.O."/>
            <person name="Devries R.P."/>
            <person name="Grigoriev I.V."/>
            <person name="Machida M."/>
            <person name="Baker S.E."/>
            <person name="Andersen M.R."/>
        </authorList>
    </citation>
    <scope>NUCLEOTIDE SEQUENCE [LARGE SCALE GENOMIC DNA]</scope>
    <source>
        <strain evidence="4 5">CBS 117625</strain>
    </source>
</reference>
<dbReference type="InterPro" id="IPR036291">
    <property type="entry name" value="NAD(P)-bd_dom_sf"/>
</dbReference>